<organism evidence="7 8">
    <name type="scientific">Lachnellula cervina</name>
    <dbReference type="NCBI Taxonomy" id="1316786"/>
    <lineage>
        <taxon>Eukaryota</taxon>
        <taxon>Fungi</taxon>
        <taxon>Dikarya</taxon>
        <taxon>Ascomycota</taxon>
        <taxon>Pezizomycotina</taxon>
        <taxon>Leotiomycetes</taxon>
        <taxon>Helotiales</taxon>
        <taxon>Lachnaceae</taxon>
        <taxon>Lachnellula</taxon>
    </lineage>
</organism>
<dbReference type="GO" id="GO:0006582">
    <property type="term" value="P:melanin metabolic process"/>
    <property type="evidence" value="ECO:0007669"/>
    <property type="project" value="InterPro"/>
</dbReference>
<feature type="domain" description="Scytalone dehydratase-like" evidence="6">
    <location>
        <begin position="5"/>
        <end position="152"/>
    </location>
</feature>
<evidence type="ECO:0000256" key="5">
    <source>
        <dbReference type="PIRSR" id="PIRSR024851-51"/>
    </source>
</evidence>
<evidence type="ECO:0000313" key="7">
    <source>
        <dbReference type="EMBL" id="TVY54983.1"/>
    </source>
</evidence>
<accession>A0A7D8YTU5</accession>
<comment type="similarity">
    <text evidence="1 3">Belongs to the scytalone dehydratase family.</text>
</comment>
<dbReference type="GO" id="GO:0030411">
    <property type="term" value="F:scytalone dehydratase activity"/>
    <property type="evidence" value="ECO:0007669"/>
    <property type="project" value="InterPro"/>
</dbReference>
<keyword evidence="2 3" id="KW-0456">Lyase</keyword>
<reference evidence="7 8" key="1">
    <citation type="submission" date="2018-05" db="EMBL/GenBank/DDBJ databases">
        <title>Whole genome sequencing for identification of molecular markers to develop diagnostic detection tools for the regulated plant pathogen Lachnellula willkommii.</title>
        <authorList>
            <person name="Giroux E."/>
            <person name="Bilodeau G."/>
        </authorList>
    </citation>
    <scope>NUCLEOTIDE SEQUENCE [LARGE SCALE GENOMIC DNA]</scope>
    <source>
        <strain evidence="7 8">CBS 625.97</strain>
    </source>
</reference>
<evidence type="ECO:0000259" key="6">
    <source>
        <dbReference type="Pfam" id="PF02982"/>
    </source>
</evidence>
<dbReference type="AlphaFoldDB" id="A0A7D8YTU5"/>
<dbReference type="PIRSF" id="PIRSF024851">
    <property type="entry name" value="SCD1"/>
    <property type="match status" value="1"/>
</dbReference>
<dbReference type="Pfam" id="PF02982">
    <property type="entry name" value="Scytalone_dh"/>
    <property type="match status" value="1"/>
</dbReference>
<feature type="binding site" evidence="5">
    <location>
        <position position="24"/>
    </location>
    <ligand>
        <name>substrate</name>
    </ligand>
</feature>
<dbReference type="OrthoDB" id="5281072at2759"/>
<dbReference type="EMBL" id="QGMG01000287">
    <property type="protein sequence ID" value="TVY54983.1"/>
    <property type="molecule type" value="Genomic_DNA"/>
</dbReference>
<evidence type="ECO:0000313" key="8">
    <source>
        <dbReference type="Proteomes" id="UP000481288"/>
    </source>
</evidence>
<evidence type="ECO:0000256" key="1">
    <source>
        <dbReference type="ARBA" id="ARBA00008584"/>
    </source>
</evidence>
<gene>
    <name evidence="7" type="primary">SCD1</name>
    <name evidence="7" type="ORF">LCER1_G006205</name>
</gene>
<dbReference type="Gene3D" id="3.10.450.50">
    <property type="match status" value="1"/>
</dbReference>
<evidence type="ECO:0000256" key="4">
    <source>
        <dbReference type="PIRSR" id="PIRSR024851-50"/>
    </source>
</evidence>
<dbReference type="InterPro" id="IPR004235">
    <property type="entry name" value="Scytalone_dehydratase"/>
</dbReference>
<protein>
    <submittedName>
        <fullName evidence="7">Scytalone dehydratase</fullName>
    </submittedName>
</protein>
<sequence length="171" mass="19684">MSTDITISDYLELNNIAYEWASSYDTKDWTRLRRCLAPSIKLDFRSLRGSLHERLSPEAFVAILSDVKLLGDKRMKTQHLLGGARWERASDGTVQAWHQIRVAHQRYVSEDLAVVANKGHAHGVTRHWYRKVDGAWMLEGVAPELGWSEYDLFGTLNPREEKEEKEEKEGS</sequence>
<evidence type="ECO:0000256" key="3">
    <source>
        <dbReference type="PIRNR" id="PIRNR024851"/>
    </source>
</evidence>
<dbReference type="InterPro" id="IPR032710">
    <property type="entry name" value="NTF2-like_dom_sf"/>
</dbReference>
<proteinExistence type="inferred from homology"/>
<dbReference type="SUPFAM" id="SSF54427">
    <property type="entry name" value="NTF2-like"/>
    <property type="match status" value="1"/>
</dbReference>
<dbReference type="Proteomes" id="UP000481288">
    <property type="component" value="Unassembled WGS sequence"/>
</dbReference>
<evidence type="ECO:0000256" key="2">
    <source>
        <dbReference type="ARBA" id="ARBA00023239"/>
    </source>
</evidence>
<name>A0A7D8YTU5_9HELO</name>
<comment type="caution">
    <text evidence="7">The sequence shown here is derived from an EMBL/GenBank/DDBJ whole genome shotgun (WGS) entry which is preliminary data.</text>
</comment>
<keyword evidence="8" id="KW-1185">Reference proteome</keyword>
<feature type="active site" evidence="4">
    <location>
        <position position="79"/>
    </location>
</feature>
<dbReference type="InterPro" id="IPR049884">
    <property type="entry name" value="Scytalone_dh"/>
</dbReference>
<feature type="active site" evidence="4">
    <location>
        <position position="104"/>
    </location>
</feature>